<keyword evidence="1" id="KW-0472">Membrane</keyword>
<dbReference type="AlphaFoldDB" id="A0A9W4XYJ5"/>
<reference evidence="2" key="1">
    <citation type="submission" date="2023-01" db="EMBL/GenBank/DDBJ databases">
        <authorList>
            <person name="Van Ghelder C."/>
            <person name="Rancurel C."/>
        </authorList>
    </citation>
    <scope>NUCLEOTIDE SEQUENCE</scope>
    <source>
        <strain evidence="2">CNCM I-4278</strain>
    </source>
</reference>
<keyword evidence="1" id="KW-1133">Transmembrane helix</keyword>
<sequence length="50" mass="5594">MKSTQLTTILIIVLSLVLQLRNIAVIYGIRKAEFFLSVLLNGYPPRCTDG</sequence>
<organism evidence="2 3">
    <name type="scientific">Periconia digitata</name>
    <dbReference type="NCBI Taxonomy" id="1303443"/>
    <lineage>
        <taxon>Eukaryota</taxon>
        <taxon>Fungi</taxon>
        <taxon>Dikarya</taxon>
        <taxon>Ascomycota</taxon>
        <taxon>Pezizomycotina</taxon>
        <taxon>Dothideomycetes</taxon>
        <taxon>Pleosporomycetidae</taxon>
        <taxon>Pleosporales</taxon>
        <taxon>Massarineae</taxon>
        <taxon>Periconiaceae</taxon>
        <taxon>Periconia</taxon>
    </lineage>
</organism>
<protein>
    <submittedName>
        <fullName evidence="2">Uncharacterized protein</fullName>
    </submittedName>
</protein>
<proteinExistence type="predicted"/>
<gene>
    <name evidence="2" type="ORF">PDIGIT_LOCUS12981</name>
</gene>
<evidence type="ECO:0000256" key="1">
    <source>
        <dbReference type="SAM" id="Phobius"/>
    </source>
</evidence>
<dbReference type="EMBL" id="CAOQHR010000009">
    <property type="protein sequence ID" value="CAI6339817.1"/>
    <property type="molecule type" value="Genomic_DNA"/>
</dbReference>
<comment type="caution">
    <text evidence="2">The sequence shown here is derived from an EMBL/GenBank/DDBJ whole genome shotgun (WGS) entry which is preliminary data.</text>
</comment>
<name>A0A9W4XYJ5_9PLEO</name>
<feature type="transmembrane region" description="Helical" evidence="1">
    <location>
        <begin position="6"/>
        <end position="29"/>
    </location>
</feature>
<accession>A0A9W4XYJ5</accession>
<evidence type="ECO:0000313" key="3">
    <source>
        <dbReference type="Proteomes" id="UP001152607"/>
    </source>
</evidence>
<dbReference type="Proteomes" id="UP001152607">
    <property type="component" value="Unassembled WGS sequence"/>
</dbReference>
<keyword evidence="3" id="KW-1185">Reference proteome</keyword>
<evidence type="ECO:0000313" key="2">
    <source>
        <dbReference type="EMBL" id="CAI6339817.1"/>
    </source>
</evidence>
<keyword evidence="1" id="KW-0812">Transmembrane</keyword>